<protein>
    <submittedName>
        <fullName evidence="2">5720_t:CDS:1</fullName>
    </submittedName>
</protein>
<organism evidence="2 3">
    <name type="scientific">Funneliformis geosporum</name>
    <dbReference type="NCBI Taxonomy" id="1117311"/>
    <lineage>
        <taxon>Eukaryota</taxon>
        <taxon>Fungi</taxon>
        <taxon>Fungi incertae sedis</taxon>
        <taxon>Mucoromycota</taxon>
        <taxon>Glomeromycotina</taxon>
        <taxon>Glomeromycetes</taxon>
        <taxon>Glomerales</taxon>
        <taxon>Glomeraceae</taxon>
        <taxon>Funneliformis</taxon>
    </lineage>
</organism>
<evidence type="ECO:0000256" key="1">
    <source>
        <dbReference type="SAM" id="Phobius"/>
    </source>
</evidence>
<dbReference type="Proteomes" id="UP001153678">
    <property type="component" value="Unassembled WGS sequence"/>
</dbReference>
<feature type="transmembrane region" description="Helical" evidence="1">
    <location>
        <begin position="146"/>
        <end position="165"/>
    </location>
</feature>
<evidence type="ECO:0000313" key="3">
    <source>
        <dbReference type="Proteomes" id="UP001153678"/>
    </source>
</evidence>
<keyword evidence="1" id="KW-0812">Transmembrane</keyword>
<reference evidence="2" key="1">
    <citation type="submission" date="2022-08" db="EMBL/GenBank/DDBJ databases">
        <authorList>
            <person name="Kallberg Y."/>
            <person name="Tangrot J."/>
            <person name="Rosling A."/>
        </authorList>
    </citation>
    <scope>NUCLEOTIDE SEQUENCE</scope>
    <source>
        <strain evidence="2">Wild A</strain>
    </source>
</reference>
<feature type="transmembrane region" description="Helical" evidence="1">
    <location>
        <begin position="414"/>
        <end position="435"/>
    </location>
</feature>
<comment type="caution">
    <text evidence="2">The sequence shown here is derived from an EMBL/GenBank/DDBJ whole genome shotgun (WGS) entry which is preliminary data.</text>
</comment>
<keyword evidence="1" id="KW-1133">Transmembrane helix</keyword>
<feature type="transmembrane region" description="Helical" evidence="1">
    <location>
        <begin position="102"/>
        <end position="125"/>
    </location>
</feature>
<feature type="transmembrane region" description="Helical" evidence="1">
    <location>
        <begin position="185"/>
        <end position="202"/>
    </location>
</feature>
<evidence type="ECO:0000313" key="2">
    <source>
        <dbReference type="EMBL" id="CAI2177291.1"/>
    </source>
</evidence>
<feature type="transmembrane region" description="Helical" evidence="1">
    <location>
        <begin position="500"/>
        <end position="516"/>
    </location>
</feature>
<proteinExistence type="predicted"/>
<accession>A0A9W4WPH5</accession>
<feature type="transmembrane region" description="Helical" evidence="1">
    <location>
        <begin position="239"/>
        <end position="260"/>
    </location>
</feature>
<name>A0A9W4WPH5_9GLOM</name>
<gene>
    <name evidence="2" type="ORF">FWILDA_LOCUS8013</name>
</gene>
<dbReference type="EMBL" id="CAMKVN010001649">
    <property type="protein sequence ID" value="CAI2177291.1"/>
    <property type="molecule type" value="Genomic_DNA"/>
</dbReference>
<keyword evidence="1" id="KW-0472">Membrane</keyword>
<dbReference type="PANTHER" id="PTHR12459">
    <property type="entry name" value="TRANSMEMBRANE PROTEIN 135-RELATED"/>
    <property type="match status" value="1"/>
</dbReference>
<dbReference type="PANTHER" id="PTHR12459:SF19">
    <property type="entry name" value="TRANSMEMBRANE PROTEIN 135 N-TERMINAL DOMAIN-CONTAINING PROTEIN"/>
    <property type="match status" value="1"/>
</dbReference>
<dbReference type="OrthoDB" id="291792at2759"/>
<sequence length="537" mass="61308">MSEPFILYNNLESEDGIRTSLRRNNNKKAQWLFLLTFVISNKGYASTHKLLIPVLGKVHAKLPTPVEFKAVSNCKPHNHNTPLSTIYCLHKECLPQTTRTGLFALVQVFTIANVIEFLIHVPGILNRKKSINQIIKGLPFDSSARLALSVSTYVIMYKSLVRFFMRLFDPLLRKPSSLDDIVCSPLVPPFLAGLLAGPTLLIDRDQPRRIMIAVYILSKSLQFTYHALRQNRIIPKMPWWWGSWLLFPISSSQLISAYLLHPDIFPSNYDKFITGRSKIYVNPRPSDFPDTMPWPNGREIVDRIAILSSLYFPEFYSPKLHGRDVPPLPDNLKPIQPIWEIAHPAHSKMMCAMLHHEEPSCLVTYTKFIAKEGVDSLKFMTMVYTISFLFRGKSLIERPNEIINQILNNAVPEIFKGATFITMAIATAWALICGFQNILPNKFMPTSRIYLNGFIAGLWILVESPNKRLDIGMYSLRLSIESLWKLLVKKGKVKNIRNGEVIYFSLAMAIIMTIYKNKPKSISSPYVRIALSRLLGE</sequence>
<dbReference type="AlphaFoldDB" id="A0A9W4WPH5"/>
<keyword evidence="3" id="KW-1185">Reference proteome</keyword>
<dbReference type="InterPro" id="IPR026749">
    <property type="entry name" value="Tmem135"/>
</dbReference>